<dbReference type="AlphaFoldDB" id="L0DFV9"/>
<sequence>MAARSPMRPAHWIVLALVLAPAWKVVERLGRSGPKAVSAKSVAEGRILFNHDWTVNDPLTKGDGLGPVFNATSCLACHNQGGAGGGGPVARNVTVYGLSGGSTSKVPPSGVVHQKAIRPEFQETLNLVHSSLPHEPSIPLSVLTDRSRTRSPDVVITQRNTPALFGDGLIDAVADETLLSHQREHSTAARLVGLNGARDSKVRGRIARLADGRIGRFGWKLEFATLNDFVKAACANELGLSNPGRPQAVPLGQLAYKSEGTDLTDEQCVMMTDFIRDLAAPTQVLPSDSKSRSQVEAGHTLFAKIGCADCHSEKLGPIAGIFSDMLLHDMGVELESSTGYYGSIIPQPTVRNDKFAVSEQPTPAEWRTAPLWGVADSAPYLHDGRAASLEDAIVLHGGEASDVAVRFKEMSGPDRDAVIAFLKTLRAPAQTEEPKTLAVR</sequence>
<dbReference type="Gene3D" id="1.10.760.10">
    <property type="entry name" value="Cytochrome c-like domain"/>
    <property type="match status" value="1"/>
</dbReference>
<evidence type="ECO:0000256" key="1">
    <source>
        <dbReference type="ARBA" id="ARBA00022617"/>
    </source>
</evidence>
<proteinExistence type="predicted"/>
<keyword evidence="3 4" id="KW-0408">Iron</keyword>
<evidence type="ECO:0000313" key="7">
    <source>
        <dbReference type="Proteomes" id="UP000010798"/>
    </source>
</evidence>
<dbReference type="PANTHER" id="PTHR30600">
    <property type="entry name" value="CYTOCHROME C PEROXIDASE-RELATED"/>
    <property type="match status" value="1"/>
</dbReference>
<name>L0DFV9_SINAD</name>
<organism evidence="6 7">
    <name type="scientific">Singulisphaera acidiphila (strain ATCC BAA-1392 / DSM 18658 / VKM B-2454 / MOB10)</name>
    <dbReference type="NCBI Taxonomy" id="886293"/>
    <lineage>
        <taxon>Bacteria</taxon>
        <taxon>Pseudomonadati</taxon>
        <taxon>Planctomycetota</taxon>
        <taxon>Planctomycetia</taxon>
        <taxon>Isosphaerales</taxon>
        <taxon>Isosphaeraceae</taxon>
        <taxon>Singulisphaera</taxon>
    </lineage>
</organism>
<dbReference type="HOGENOM" id="CLU_033900_1_0_0"/>
<dbReference type="PANTHER" id="PTHR30600:SF4">
    <property type="entry name" value="CYTOCHROME C DOMAIN-CONTAINING PROTEIN"/>
    <property type="match status" value="1"/>
</dbReference>
<dbReference type="EMBL" id="CP003364">
    <property type="protein sequence ID" value="AGA27546.1"/>
    <property type="molecule type" value="Genomic_DNA"/>
</dbReference>
<dbReference type="InterPro" id="IPR036909">
    <property type="entry name" value="Cyt_c-like_dom_sf"/>
</dbReference>
<dbReference type="InterPro" id="IPR010538">
    <property type="entry name" value="DHOR"/>
</dbReference>
<dbReference type="PROSITE" id="PS51007">
    <property type="entry name" value="CYTC"/>
    <property type="match status" value="1"/>
</dbReference>
<dbReference type="KEGG" id="saci:Sinac_3275"/>
<dbReference type="InterPro" id="IPR009056">
    <property type="entry name" value="Cyt_c-like_dom"/>
</dbReference>
<dbReference type="GO" id="GO:0046872">
    <property type="term" value="F:metal ion binding"/>
    <property type="evidence" value="ECO:0007669"/>
    <property type="project" value="UniProtKB-KW"/>
</dbReference>
<reference evidence="6 7" key="1">
    <citation type="submission" date="2012-02" db="EMBL/GenBank/DDBJ databases">
        <title>Complete sequence of chromosome of Singulisphaera acidiphila DSM 18658.</title>
        <authorList>
            <consortium name="US DOE Joint Genome Institute (JGI-PGF)"/>
            <person name="Lucas S."/>
            <person name="Copeland A."/>
            <person name="Lapidus A."/>
            <person name="Glavina del Rio T."/>
            <person name="Dalin E."/>
            <person name="Tice H."/>
            <person name="Bruce D."/>
            <person name="Goodwin L."/>
            <person name="Pitluck S."/>
            <person name="Peters L."/>
            <person name="Ovchinnikova G."/>
            <person name="Chertkov O."/>
            <person name="Kyrpides N."/>
            <person name="Mavromatis K."/>
            <person name="Ivanova N."/>
            <person name="Brettin T."/>
            <person name="Detter J.C."/>
            <person name="Han C."/>
            <person name="Larimer F."/>
            <person name="Land M."/>
            <person name="Hauser L."/>
            <person name="Markowitz V."/>
            <person name="Cheng J.-F."/>
            <person name="Hugenholtz P."/>
            <person name="Woyke T."/>
            <person name="Wu D."/>
            <person name="Tindall B."/>
            <person name="Pomrenke H."/>
            <person name="Brambilla E."/>
            <person name="Klenk H.-P."/>
            <person name="Eisen J.A."/>
        </authorList>
    </citation>
    <scope>NUCLEOTIDE SEQUENCE [LARGE SCALE GENOMIC DNA]</scope>
    <source>
        <strain evidence="7">ATCC BAA-1392 / DSM 18658 / VKM B-2454 / MOB10</strain>
    </source>
</reference>
<gene>
    <name evidence="6" type="ordered locus">Sinac_3275</name>
</gene>
<dbReference type="InterPro" id="IPR051395">
    <property type="entry name" value="Cytochrome_c_Peroxidase/MauG"/>
</dbReference>
<evidence type="ECO:0000313" key="6">
    <source>
        <dbReference type="EMBL" id="AGA27546.1"/>
    </source>
</evidence>
<evidence type="ECO:0000256" key="2">
    <source>
        <dbReference type="ARBA" id="ARBA00022723"/>
    </source>
</evidence>
<evidence type="ECO:0000259" key="5">
    <source>
        <dbReference type="PROSITE" id="PS51007"/>
    </source>
</evidence>
<evidence type="ECO:0000256" key="3">
    <source>
        <dbReference type="ARBA" id="ARBA00023004"/>
    </source>
</evidence>
<dbReference type="STRING" id="886293.Sinac_3275"/>
<dbReference type="eggNOG" id="COG3488">
    <property type="taxonomic scope" value="Bacteria"/>
</dbReference>
<keyword evidence="7" id="KW-1185">Reference proteome</keyword>
<keyword evidence="2 4" id="KW-0479">Metal-binding</keyword>
<feature type="domain" description="Cytochrome c" evidence="5">
    <location>
        <begin position="293"/>
        <end position="426"/>
    </location>
</feature>
<protein>
    <submittedName>
        <fullName evidence="6">Putative thiol oxidoreductase</fullName>
    </submittedName>
</protein>
<dbReference type="GO" id="GO:0009055">
    <property type="term" value="F:electron transfer activity"/>
    <property type="evidence" value="ECO:0007669"/>
    <property type="project" value="InterPro"/>
</dbReference>
<dbReference type="Pfam" id="PF06537">
    <property type="entry name" value="DHOR"/>
    <property type="match status" value="1"/>
</dbReference>
<dbReference type="GO" id="GO:0020037">
    <property type="term" value="F:heme binding"/>
    <property type="evidence" value="ECO:0007669"/>
    <property type="project" value="InterPro"/>
</dbReference>
<accession>L0DFV9</accession>
<dbReference type="GO" id="GO:0004130">
    <property type="term" value="F:cytochrome-c peroxidase activity"/>
    <property type="evidence" value="ECO:0007669"/>
    <property type="project" value="TreeGrafter"/>
</dbReference>
<keyword evidence="1 4" id="KW-0349">Heme</keyword>
<dbReference type="RefSeq" id="WP_015246692.1">
    <property type="nucleotide sequence ID" value="NC_019892.1"/>
</dbReference>
<dbReference type="Proteomes" id="UP000010798">
    <property type="component" value="Chromosome"/>
</dbReference>
<evidence type="ECO:0000256" key="4">
    <source>
        <dbReference type="PROSITE-ProRule" id="PRU00433"/>
    </source>
</evidence>
<dbReference type="SUPFAM" id="SSF46626">
    <property type="entry name" value="Cytochrome c"/>
    <property type="match status" value="1"/>
</dbReference>
<dbReference type="OrthoDB" id="9805202at2"/>